<keyword evidence="2" id="KW-0812">Transmembrane</keyword>
<keyword evidence="2" id="KW-0472">Membrane</keyword>
<feature type="region of interest" description="Disordered" evidence="1">
    <location>
        <begin position="399"/>
        <end position="421"/>
    </location>
</feature>
<evidence type="ECO:0000256" key="1">
    <source>
        <dbReference type="SAM" id="MobiDB-lite"/>
    </source>
</evidence>
<feature type="compositionally biased region" description="Polar residues" evidence="1">
    <location>
        <begin position="44"/>
        <end position="55"/>
    </location>
</feature>
<accession>A0A2K2U759</accession>
<comment type="caution">
    <text evidence="4">The sequence shown here is derived from an EMBL/GenBank/DDBJ whole genome shotgun (WGS) entry which is preliminary data.</text>
</comment>
<organism evidence="4 5">
    <name type="scientific">Rubneribacter badeniensis</name>
    <dbReference type="NCBI Taxonomy" id="2070688"/>
    <lineage>
        <taxon>Bacteria</taxon>
        <taxon>Bacillati</taxon>
        <taxon>Actinomycetota</taxon>
        <taxon>Coriobacteriia</taxon>
        <taxon>Eggerthellales</taxon>
        <taxon>Eggerthellaceae</taxon>
        <taxon>Rubneribacter</taxon>
    </lineage>
</organism>
<dbReference type="EMBL" id="DYZL01000011">
    <property type="protein sequence ID" value="HJH42262.1"/>
    <property type="molecule type" value="Genomic_DNA"/>
</dbReference>
<keyword evidence="2" id="KW-1133">Transmembrane helix</keyword>
<reference evidence="3" key="2">
    <citation type="journal article" date="2021" name="PeerJ">
        <title>Extensive microbial diversity within the chicken gut microbiome revealed by metagenomics and culture.</title>
        <authorList>
            <person name="Gilroy R."/>
            <person name="Ravi A."/>
            <person name="Getino M."/>
            <person name="Pursley I."/>
            <person name="Horton D.L."/>
            <person name="Alikhan N.F."/>
            <person name="Baker D."/>
            <person name="Gharbi K."/>
            <person name="Hall N."/>
            <person name="Watson M."/>
            <person name="Adriaenssens E.M."/>
            <person name="Foster-Nyarko E."/>
            <person name="Jarju S."/>
            <person name="Secka A."/>
            <person name="Antonio M."/>
            <person name="Oren A."/>
            <person name="Chaudhuri R.R."/>
            <person name="La Ragione R."/>
            <person name="Hildebrand F."/>
            <person name="Pallen M.J."/>
        </authorList>
    </citation>
    <scope>NUCLEOTIDE SEQUENCE</scope>
    <source>
        <strain evidence="3">USAMLcec12-2067</strain>
    </source>
</reference>
<dbReference type="Proteomes" id="UP000789325">
    <property type="component" value="Unassembled WGS sequence"/>
</dbReference>
<dbReference type="EMBL" id="PPEL01000007">
    <property type="protein sequence ID" value="PNV66163.1"/>
    <property type="molecule type" value="Genomic_DNA"/>
</dbReference>
<feature type="transmembrane region" description="Helical" evidence="2">
    <location>
        <begin position="87"/>
        <end position="110"/>
    </location>
</feature>
<dbReference type="Proteomes" id="UP000236488">
    <property type="component" value="Unassembled WGS sequence"/>
</dbReference>
<feature type="region of interest" description="Disordered" evidence="1">
    <location>
        <begin position="44"/>
        <end position="73"/>
    </location>
</feature>
<keyword evidence="5" id="KW-1185">Reference proteome</keyword>
<name>A0A2K2U759_9ACTN</name>
<evidence type="ECO:0000313" key="3">
    <source>
        <dbReference type="EMBL" id="HJH42262.1"/>
    </source>
</evidence>
<reference evidence="3" key="3">
    <citation type="submission" date="2021-09" db="EMBL/GenBank/DDBJ databases">
        <authorList>
            <person name="Gilroy R."/>
        </authorList>
    </citation>
    <scope>NUCLEOTIDE SEQUENCE</scope>
    <source>
        <strain evidence="3">USAMLcec12-2067</strain>
    </source>
</reference>
<feature type="compositionally biased region" description="Basic and acidic residues" evidence="1">
    <location>
        <begin position="405"/>
        <end position="419"/>
    </location>
</feature>
<protein>
    <submittedName>
        <fullName evidence="4">DUF4179 domain-containing protein</fullName>
    </submittedName>
</protein>
<evidence type="ECO:0000256" key="2">
    <source>
        <dbReference type="SAM" id="Phobius"/>
    </source>
</evidence>
<dbReference type="Gene3D" id="2.60.40.1630">
    <property type="entry name" value="bacillus anthracis domain"/>
    <property type="match status" value="1"/>
</dbReference>
<gene>
    <name evidence="4" type="ORF">C2L80_02925</name>
    <name evidence="3" type="ORF">K8V16_00505</name>
</gene>
<dbReference type="RefSeq" id="WP_103262602.1">
    <property type="nucleotide sequence ID" value="NZ_PPEL01000007.1"/>
</dbReference>
<sequence length="549" mass="58681">MSWKNFDDEDELRRAVADALDAGPLPREAQAKLDDVYASLGSISQDRPASASGASEASKRQGPGECRSNARAARGASAGGRAVRRGVLVAAAAATVALLGGAAFAATALLQMQPGDAPFFAGGKNLPVYDSLQEGVSSLNAEVGEAVEVEGVRVTLDSVSCDRSIVNLFFTLEKEGGFDLAEQAVYEGSQESEWARLERLAPRFSFELTSDGESLGSGSVFLLDAYQEDGKVRVMQRIVPEATLPDQVHIALEGSASWGFSEPSEGGAEPFVFDVGLDLSTVAQPRELGAQDLSFATSEGEKTLGIQRFTASELGCVMVVRNDEEEAVEESGRPVYSVAEGSITPSMLKITDDRGNVLTPVGAGDGTGVDPAGAYVVELAGLSPDATSVTFTPMLRAADGESATDEERAAASERNERTVDVSQIGTKLETSEYGGYELTGWEVADGTVSISLKPYGWQTPFGLAGGMRPAQQPTPLYEEWYDEETGETYWGYHTSVEYRKRDYRTGELLVIQSYYAAGDEELRGLTEYEYRASFGEYREEAGAAQTLSF</sequence>
<proteinExistence type="predicted"/>
<evidence type="ECO:0000313" key="5">
    <source>
        <dbReference type="Proteomes" id="UP000236488"/>
    </source>
</evidence>
<reference evidence="4 5" key="1">
    <citation type="journal article" date="2018" name="Int. J. Syst. Evol. Microbiol.">
        <title>Rubneribacter badeniensis gen. nov., sp. nov. and Enteroscipio rubneri gen. nov., sp. nov., new members of the Eggerthellaceae isolated from human faeces.</title>
        <authorList>
            <person name="Danylec N."/>
            <person name="Gobl A."/>
            <person name="Stoll D.A."/>
            <person name="Hetzer B."/>
            <person name="Kulling S.E."/>
            <person name="Huch M."/>
        </authorList>
    </citation>
    <scope>NUCLEOTIDE SEQUENCE [LARGE SCALE GENOMIC DNA]</scope>
    <source>
        <strain evidence="4 5">ResAG-85</strain>
    </source>
</reference>
<evidence type="ECO:0000313" key="4">
    <source>
        <dbReference type="EMBL" id="PNV66163.1"/>
    </source>
</evidence>
<dbReference type="AlphaFoldDB" id="A0A2K2U759"/>